<feature type="domain" description="Fibronectin type III-like" evidence="1">
    <location>
        <begin position="28"/>
        <end position="58"/>
    </location>
</feature>
<organism evidence="2 3">
    <name type="scientific">Enterococcus entomosocium</name>
    <dbReference type="NCBI Taxonomy" id="3034352"/>
    <lineage>
        <taxon>Bacteria</taxon>
        <taxon>Bacillati</taxon>
        <taxon>Bacillota</taxon>
        <taxon>Bacilli</taxon>
        <taxon>Lactobacillales</taxon>
        <taxon>Enterococcaceae</taxon>
        <taxon>Enterococcus</taxon>
    </lineage>
</organism>
<evidence type="ECO:0000313" key="2">
    <source>
        <dbReference type="EMBL" id="MEW3467348.1"/>
    </source>
</evidence>
<proteinExistence type="predicted"/>
<protein>
    <submittedName>
        <fullName evidence="2">Fibronectin type III-like domain-contianing protein</fullName>
    </submittedName>
</protein>
<dbReference type="InterPro" id="IPR026891">
    <property type="entry name" value="Fn3-like"/>
</dbReference>
<gene>
    <name evidence="2" type="ORF">AB1I55_14705</name>
</gene>
<name>A0ABV3MFX9_9ENTE</name>
<dbReference type="Pfam" id="PF14310">
    <property type="entry name" value="Fn3-like"/>
    <property type="match status" value="1"/>
</dbReference>
<dbReference type="Proteomes" id="UP001554047">
    <property type="component" value="Unassembled WGS sequence"/>
</dbReference>
<dbReference type="RefSeq" id="WP_334202493.1">
    <property type="nucleotide sequence ID" value="NZ_JBFDTA010000014.1"/>
</dbReference>
<accession>A0ABV3MFX9</accession>
<sequence length="64" mass="7298">MSKTELNGSEKLKIELTIENIGEIKGTEVVQLYMSDPISTVIRPERELVGFGRIALDPLRRERK</sequence>
<comment type="caution">
    <text evidence="2">The sequence shown here is derived from an EMBL/GenBank/DDBJ whole genome shotgun (WGS) entry which is preliminary data.</text>
</comment>
<dbReference type="Gene3D" id="2.60.40.10">
    <property type="entry name" value="Immunoglobulins"/>
    <property type="match status" value="1"/>
</dbReference>
<dbReference type="InterPro" id="IPR013783">
    <property type="entry name" value="Ig-like_fold"/>
</dbReference>
<reference evidence="2 3" key="1">
    <citation type="submission" date="2024-05" db="EMBL/GenBank/DDBJ databases">
        <title>Human gut microbiome strain richness.</title>
        <authorList>
            <person name="Chen-Liaw A."/>
        </authorList>
    </citation>
    <scope>NUCLEOTIDE SEQUENCE [LARGE SCALE GENOMIC DNA]</scope>
    <source>
        <strain evidence="2 3">J1100102st1_G3_J1100102_180507</strain>
    </source>
</reference>
<evidence type="ECO:0000313" key="3">
    <source>
        <dbReference type="Proteomes" id="UP001554047"/>
    </source>
</evidence>
<dbReference type="EMBL" id="JBFDTB010000030">
    <property type="protein sequence ID" value="MEW3467348.1"/>
    <property type="molecule type" value="Genomic_DNA"/>
</dbReference>
<keyword evidence="3" id="KW-1185">Reference proteome</keyword>
<evidence type="ECO:0000259" key="1">
    <source>
        <dbReference type="Pfam" id="PF14310"/>
    </source>
</evidence>